<dbReference type="EMBL" id="JACXAH010000002">
    <property type="protein sequence ID" value="MBD1371098.1"/>
    <property type="molecule type" value="Genomic_DNA"/>
</dbReference>
<keyword evidence="9" id="KW-1185">Reference proteome</keyword>
<evidence type="ECO:0000256" key="4">
    <source>
        <dbReference type="PIRSR" id="PIRSR606118-50"/>
    </source>
</evidence>
<comment type="caution">
    <text evidence="8">The sequence shown here is derived from an EMBL/GenBank/DDBJ whole genome shotgun (WGS) entry which is preliminary data.</text>
</comment>
<dbReference type="InterPro" id="IPR011109">
    <property type="entry name" value="DNA_bind_recombinase_dom"/>
</dbReference>
<dbReference type="PROSITE" id="PS51736">
    <property type="entry name" value="RECOMBINASES_3"/>
    <property type="match status" value="1"/>
</dbReference>
<evidence type="ECO:0000259" key="7">
    <source>
        <dbReference type="PROSITE" id="PS51737"/>
    </source>
</evidence>
<feature type="domain" description="Recombinase" evidence="7">
    <location>
        <begin position="152"/>
        <end position="289"/>
    </location>
</feature>
<dbReference type="SUPFAM" id="SSF53041">
    <property type="entry name" value="Resolvase-like"/>
    <property type="match status" value="1"/>
</dbReference>
<dbReference type="InterPro" id="IPR050639">
    <property type="entry name" value="SSR_resolvase"/>
</dbReference>
<keyword evidence="3" id="KW-0233">DNA recombination</keyword>
<accession>A0A926RT14</accession>
<protein>
    <submittedName>
        <fullName evidence="8">Recombinase family protein</fullName>
    </submittedName>
</protein>
<dbReference type="PANTHER" id="PTHR30461">
    <property type="entry name" value="DNA-INVERTASE FROM LAMBDOID PROPHAGE"/>
    <property type="match status" value="1"/>
</dbReference>
<dbReference type="PROSITE" id="PS51737">
    <property type="entry name" value="RECOMBINASE_DNA_BIND"/>
    <property type="match status" value="1"/>
</dbReference>
<dbReference type="Pfam" id="PF00239">
    <property type="entry name" value="Resolvase"/>
    <property type="match status" value="1"/>
</dbReference>
<dbReference type="InterPro" id="IPR036162">
    <property type="entry name" value="Resolvase-like_N_sf"/>
</dbReference>
<dbReference type="GO" id="GO:0000150">
    <property type="term" value="F:DNA strand exchange activity"/>
    <property type="evidence" value="ECO:0007669"/>
    <property type="project" value="InterPro"/>
</dbReference>
<evidence type="ECO:0000256" key="3">
    <source>
        <dbReference type="ARBA" id="ARBA00023172"/>
    </source>
</evidence>
<dbReference type="Proteomes" id="UP000661691">
    <property type="component" value="Unassembled WGS sequence"/>
</dbReference>
<dbReference type="Gene3D" id="3.40.50.1390">
    <property type="entry name" value="Resolvase, N-terminal catalytic domain"/>
    <property type="match status" value="1"/>
</dbReference>
<sequence length="498" mass="58606">MIGIYVRVSTEEQVKKGFSLQDQIRACQLKAGANETHIYMDEGQSGEFLDRPALTRLRKDIQRKKIRQVVCLDPDRLSRKLMNQLILADEFEKQGVTWTFVNGDYAKTPEGNLFYSMRGAISEFEKAKITERMKRGRLAKARQGKVLRDFRIFGYDYDKEQAQLVINHAEAQVVKLIFERFLRPRTRNEGINGIAKYLTEKAIPTKRGASVWHRQVVRQILMNRTYIGEFYQNRWNSEGMMGNAYRDTDEKVSITKRPQSEWQLLSCPAIIDQNTFEQVQSLLATSRRRFAQKSKHFYLLSGLLRCMHCGNTLTGRKNKHWGKVVYVYSDRKNTAGASRKGCGMHIKCEELDQMVWNQLKEWLKNPCDLTFSDRLFQKLNRCSEDQVEYDQINHELQKIKKGKKRMLLLYAKNSQLADENFREIYTKLTSKEKQLSKQLTKMKMEVKPYQNVQLQKLLMKYFDENKIDLLSDIDKRELIRKVICEIMVSKEKITLHLF</sequence>
<keyword evidence="2" id="KW-0238">DNA-binding</keyword>
<evidence type="ECO:0000259" key="6">
    <source>
        <dbReference type="PROSITE" id="PS51736"/>
    </source>
</evidence>
<evidence type="ECO:0000256" key="2">
    <source>
        <dbReference type="ARBA" id="ARBA00023125"/>
    </source>
</evidence>
<keyword evidence="1" id="KW-0229">DNA integration</keyword>
<name>A0A926RT14_9BACL</name>
<feature type="domain" description="Resolvase/invertase-type recombinase catalytic" evidence="6">
    <location>
        <begin position="1"/>
        <end position="144"/>
    </location>
</feature>
<dbReference type="RefSeq" id="WP_191139009.1">
    <property type="nucleotide sequence ID" value="NZ_JACXAG020000002.1"/>
</dbReference>
<dbReference type="AlphaFoldDB" id="A0A926RT14"/>
<dbReference type="CDD" id="cd00338">
    <property type="entry name" value="Ser_Recombinase"/>
    <property type="match status" value="1"/>
</dbReference>
<dbReference type="InterPro" id="IPR025827">
    <property type="entry name" value="Zn_ribbon_recom_dom"/>
</dbReference>
<dbReference type="Gene3D" id="3.90.1750.20">
    <property type="entry name" value="Putative Large Serine Recombinase, Chain B, Domain 2"/>
    <property type="match status" value="1"/>
</dbReference>
<dbReference type="GO" id="GO:0015074">
    <property type="term" value="P:DNA integration"/>
    <property type="evidence" value="ECO:0007669"/>
    <property type="project" value="UniProtKB-KW"/>
</dbReference>
<evidence type="ECO:0000256" key="1">
    <source>
        <dbReference type="ARBA" id="ARBA00022908"/>
    </source>
</evidence>
<feature type="active site" description="O-(5'-phospho-DNA)-serine intermediate" evidence="4 5">
    <location>
        <position position="9"/>
    </location>
</feature>
<dbReference type="SMART" id="SM00857">
    <property type="entry name" value="Resolvase"/>
    <property type="match status" value="1"/>
</dbReference>
<dbReference type="Pfam" id="PF07508">
    <property type="entry name" value="Recombinase"/>
    <property type="match status" value="1"/>
</dbReference>
<dbReference type="GO" id="GO:0003677">
    <property type="term" value="F:DNA binding"/>
    <property type="evidence" value="ECO:0007669"/>
    <property type="project" value="UniProtKB-KW"/>
</dbReference>
<evidence type="ECO:0000256" key="5">
    <source>
        <dbReference type="PROSITE-ProRule" id="PRU10137"/>
    </source>
</evidence>
<dbReference type="PANTHER" id="PTHR30461:SF23">
    <property type="entry name" value="DNA RECOMBINASE-RELATED"/>
    <property type="match status" value="1"/>
</dbReference>
<dbReference type="Pfam" id="PF13408">
    <property type="entry name" value="Zn_ribbon_recom"/>
    <property type="match status" value="1"/>
</dbReference>
<evidence type="ECO:0000313" key="8">
    <source>
        <dbReference type="EMBL" id="MBD1371098.1"/>
    </source>
</evidence>
<dbReference type="InterPro" id="IPR038109">
    <property type="entry name" value="DNA_bind_recomb_sf"/>
</dbReference>
<gene>
    <name evidence="8" type="ORF">IC620_01830</name>
</gene>
<dbReference type="PROSITE" id="PS00397">
    <property type="entry name" value="RECOMBINASES_1"/>
    <property type="match status" value="1"/>
</dbReference>
<reference evidence="8" key="1">
    <citation type="submission" date="2020-09" db="EMBL/GenBank/DDBJ databases">
        <title>A novel bacterium of genus Hazenella, isolated from South China Sea.</title>
        <authorList>
            <person name="Huang H."/>
            <person name="Mo K."/>
            <person name="Hu Y."/>
        </authorList>
    </citation>
    <scope>NUCLEOTIDE SEQUENCE</scope>
    <source>
        <strain evidence="8">IB182357</strain>
    </source>
</reference>
<evidence type="ECO:0000313" key="9">
    <source>
        <dbReference type="Proteomes" id="UP000661691"/>
    </source>
</evidence>
<proteinExistence type="predicted"/>
<dbReference type="InterPro" id="IPR006119">
    <property type="entry name" value="Resolv_N"/>
</dbReference>
<dbReference type="InterPro" id="IPR006118">
    <property type="entry name" value="Recombinase_CS"/>
</dbReference>
<organism evidence="8 9">
    <name type="scientific">Polycladospora coralii</name>
    <dbReference type="NCBI Taxonomy" id="2771432"/>
    <lineage>
        <taxon>Bacteria</taxon>
        <taxon>Bacillati</taxon>
        <taxon>Bacillota</taxon>
        <taxon>Bacilli</taxon>
        <taxon>Bacillales</taxon>
        <taxon>Thermoactinomycetaceae</taxon>
        <taxon>Polycladospora</taxon>
    </lineage>
</organism>